<protein>
    <submittedName>
        <fullName evidence="1">MoaD/ThiS family protein</fullName>
    </submittedName>
</protein>
<dbReference type="InterPro" id="IPR010038">
    <property type="entry name" value="MoaD_arc-typ"/>
</dbReference>
<evidence type="ECO:0000313" key="1">
    <source>
        <dbReference type="EMBL" id="MEN7547782.1"/>
    </source>
</evidence>
<proteinExistence type="predicted"/>
<dbReference type="NCBIfam" id="TIGR01687">
    <property type="entry name" value="moaD_arch"/>
    <property type="match status" value="1"/>
</dbReference>
<dbReference type="CDD" id="cd17040">
    <property type="entry name" value="Ubl_MoaD_like"/>
    <property type="match status" value="1"/>
</dbReference>
<reference evidence="1 2" key="1">
    <citation type="submission" date="2024-04" db="EMBL/GenBank/DDBJ databases">
        <title>Novel genus in family Flammeovirgaceae.</title>
        <authorList>
            <person name="Nguyen T.H."/>
            <person name="Vuong T.Q."/>
            <person name="Le H."/>
            <person name="Kim S.-G."/>
        </authorList>
    </citation>
    <scope>NUCLEOTIDE SEQUENCE [LARGE SCALE GENOMIC DNA]</scope>
    <source>
        <strain evidence="1 2">JCM 23209</strain>
    </source>
</reference>
<dbReference type="AlphaFoldDB" id="A0AAW9RS81"/>
<sequence>MKIKIKYTAQLKSEAGKTAQEYEVKNGESITELMANVAEQHSQKFRTILFDEKGQFRPSMLIAYNGNRISPATSPEWKENDEITLMSPIAGG</sequence>
<dbReference type="EMBL" id="JBDKWZ010000003">
    <property type="protein sequence ID" value="MEN7547782.1"/>
    <property type="molecule type" value="Genomic_DNA"/>
</dbReference>
<dbReference type="InterPro" id="IPR012675">
    <property type="entry name" value="Beta-grasp_dom_sf"/>
</dbReference>
<organism evidence="1 2">
    <name type="scientific">Rapidithrix thailandica</name>
    <dbReference type="NCBI Taxonomy" id="413964"/>
    <lineage>
        <taxon>Bacteria</taxon>
        <taxon>Pseudomonadati</taxon>
        <taxon>Bacteroidota</taxon>
        <taxon>Cytophagia</taxon>
        <taxon>Cytophagales</taxon>
        <taxon>Flammeovirgaceae</taxon>
        <taxon>Rapidithrix</taxon>
    </lineage>
</organism>
<dbReference type="InterPro" id="IPR016155">
    <property type="entry name" value="Mopterin_synth/thiamin_S_b"/>
</dbReference>
<evidence type="ECO:0000313" key="2">
    <source>
        <dbReference type="Proteomes" id="UP001403385"/>
    </source>
</evidence>
<comment type="caution">
    <text evidence="1">The sequence shown here is derived from an EMBL/GenBank/DDBJ whole genome shotgun (WGS) entry which is preliminary data.</text>
</comment>
<dbReference type="RefSeq" id="WP_346820565.1">
    <property type="nucleotide sequence ID" value="NZ_JBDKWZ010000003.1"/>
</dbReference>
<name>A0AAW9RS81_9BACT</name>
<dbReference type="InterPro" id="IPR003749">
    <property type="entry name" value="ThiS/MoaD-like"/>
</dbReference>
<dbReference type="Proteomes" id="UP001403385">
    <property type="component" value="Unassembled WGS sequence"/>
</dbReference>
<keyword evidence="2" id="KW-1185">Reference proteome</keyword>
<dbReference type="Gene3D" id="3.10.20.30">
    <property type="match status" value="1"/>
</dbReference>
<dbReference type="Pfam" id="PF02597">
    <property type="entry name" value="ThiS"/>
    <property type="match status" value="1"/>
</dbReference>
<dbReference type="SUPFAM" id="SSF54285">
    <property type="entry name" value="MoaD/ThiS"/>
    <property type="match status" value="1"/>
</dbReference>
<accession>A0AAW9RS81</accession>
<gene>
    <name evidence="1" type="ORF">AAG747_07675</name>
</gene>